<evidence type="ECO:0000256" key="1">
    <source>
        <dbReference type="ARBA" id="ARBA00005187"/>
    </source>
</evidence>
<name>A0A7W7HIZ9_9ACTN</name>
<comment type="caution">
    <text evidence="7">The sequence shown here is derived from an EMBL/GenBank/DDBJ whole genome shotgun (WGS) entry which is preliminary data.</text>
</comment>
<evidence type="ECO:0000259" key="5">
    <source>
        <dbReference type="Pfam" id="PF00733"/>
    </source>
</evidence>
<dbReference type="InterPro" id="IPR001962">
    <property type="entry name" value="Asn_synthase"/>
</dbReference>
<dbReference type="GO" id="GO:0004066">
    <property type="term" value="F:asparagine synthase (glutamine-hydrolyzing) activity"/>
    <property type="evidence" value="ECO:0007669"/>
    <property type="project" value="UniProtKB-EC"/>
</dbReference>
<dbReference type="Gene3D" id="3.40.50.620">
    <property type="entry name" value="HUPs"/>
    <property type="match status" value="2"/>
</dbReference>
<dbReference type="GO" id="GO:0006529">
    <property type="term" value="P:asparagine biosynthetic process"/>
    <property type="evidence" value="ECO:0007669"/>
    <property type="project" value="UniProtKB-KW"/>
</dbReference>
<proteinExistence type="predicted"/>
<evidence type="ECO:0000256" key="4">
    <source>
        <dbReference type="ARBA" id="ARBA00048741"/>
    </source>
</evidence>
<sequence>MSVVTDMLRHGEPYFVVLPDHEAGLAVARRLDGPHTRTLRHASGRPWIVGCWSDDELTVAQAGSAGIALLGCCPIDPEALARRAGRLREVVDLDAFAASLTGSFHLVATAAGRVRFQGSVSNLRIAHYAQVEGIQVGCDRADVLAALAGSALDERQIAVRLLWPAPHPLLDAPLWRGVHGVPSGRYAVLDRGGRTVHIARWWNPPEPTRSLAEGAPLVREALADAVRARTAAGGTISSDLSGGLDSTSVCFLAATGDSRVLASTWPGLDPTDDDLPWARRAAAHMPGVEHLVWRAEDSPLVYEGLLDIDDPLDEPTIGMLDRARALSHVPNLAAAGSRLHLTGIGGDHLAWCSEAYYHRLLRRRPVAAIRQLRGFRALFTWPLLPMLGALADTRSYPRWFAGAAGELRQPLPEPVRGTLGWTSPPRLFPWVTDHAAELVVEAMRAAAESVEPLSDDRGMHADIEQILVTGRIVRQWEQMSRRAGLPMASPFFDDRVISACLSVNPLERVTPWRYKPLLVEAMRGIVPDECLARTSKAQAARDAALGLRRNRADLIAMWEQSRLAEMGLVDRDRLIDLTERPDDPSLRHAVLYTTIGCEVWLRGLDTMERSSGDVATAAP</sequence>
<evidence type="ECO:0000313" key="7">
    <source>
        <dbReference type="EMBL" id="MBB4751404.1"/>
    </source>
</evidence>
<feature type="domain" description="Asparagine synthetase" evidence="5">
    <location>
        <begin position="218"/>
        <end position="602"/>
    </location>
</feature>
<dbReference type="RefSeq" id="WP_188123440.1">
    <property type="nucleotide sequence ID" value="NZ_BOMP01000058.1"/>
</dbReference>
<organism evidence="7 8">
    <name type="scientific">Actinoplanes lobatus</name>
    <dbReference type="NCBI Taxonomy" id="113568"/>
    <lineage>
        <taxon>Bacteria</taxon>
        <taxon>Bacillati</taxon>
        <taxon>Actinomycetota</taxon>
        <taxon>Actinomycetes</taxon>
        <taxon>Micromonosporales</taxon>
        <taxon>Micromonosporaceae</taxon>
        <taxon>Actinoplanes</taxon>
    </lineage>
</organism>
<reference evidence="7 8" key="1">
    <citation type="submission" date="2020-08" db="EMBL/GenBank/DDBJ databases">
        <title>Sequencing the genomes of 1000 actinobacteria strains.</title>
        <authorList>
            <person name="Klenk H.-P."/>
        </authorList>
    </citation>
    <scope>NUCLEOTIDE SEQUENCE [LARGE SCALE GENOMIC DNA]</scope>
    <source>
        <strain evidence="7 8">DSM 43150</strain>
    </source>
</reference>
<dbReference type="Proteomes" id="UP000590511">
    <property type="component" value="Unassembled WGS sequence"/>
</dbReference>
<keyword evidence="3" id="KW-0028">Amino-acid biosynthesis</keyword>
<dbReference type="Proteomes" id="UP000631312">
    <property type="component" value="Unassembled WGS sequence"/>
</dbReference>
<dbReference type="Pfam" id="PF00733">
    <property type="entry name" value="Asn_synthase"/>
    <property type="match status" value="1"/>
</dbReference>
<reference evidence="6 9" key="2">
    <citation type="submission" date="2021-01" db="EMBL/GenBank/DDBJ databases">
        <title>Whole genome shotgun sequence of Actinoplanes lobatus NBRC 12513.</title>
        <authorList>
            <person name="Komaki H."/>
            <person name="Tamura T."/>
        </authorList>
    </citation>
    <scope>NUCLEOTIDE SEQUENCE [LARGE SCALE GENOMIC DNA]</scope>
    <source>
        <strain evidence="6 9">NBRC 12513</strain>
    </source>
</reference>
<evidence type="ECO:0000256" key="3">
    <source>
        <dbReference type="ARBA" id="ARBA00022888"/>
    </source>
</evidence>
<gene>
    <name evidence="6" type="primary">asnB_1</name>
    <name evidence="6" type="ORF">Alo02nite_39110</name>
    <name evidence="7" type="ORF">BJ964_005565</name>
</gene>
<keyword evidence="7" id="KW-0436">Ligase</keyword>
<dbReference type="SUPFAM" id="SSF52402">
    <property type="entry name" value="Adenine nucleotide alpha hydrolases-like"/>
    <property type="match status" value="1"/>
</dbReference>
<evidence type="ECO:0000313" key="8">
    <source>
        <dbReference type="Proteomes" id="UP000590511"/>
    </source>
</evidence>
<dbReference type="PANTHER" id="PTHR43284">
    <property type="entry name" value="ASPARAGINE SYNTHETASE (GLUTAMINE-HYDROLYZING)"/>
    <property type="match status" value="1"/>
</dbReference>
<protein>
    <recommendedName>
        <fullName evidence="2">asparagine synthase (glutamine-hydrolyzing)</fullName>
        <ecNumber evidence="2">6.3.5.4</ecNumber>
    </recommendedName>
</protein>
<dbReference type="InterPro" id="IPR051786">
    <property type="entry name" value="ASN_synthetase/amidase"/>
</dbReference>
<dbReference type="AlphaFoldDB" id="A0A7W7HIZ9"/>
<dbReference type="EMBL" id="BOMP01000058">
    <property type="protein sequence ID" value="GIE41013.1"/>
    <property type="molecule type" value="Genomic_DNA"/>
</dbReference>
<comment type="catalytic activity">
    <reaction evidence="4">
        <text>L-aspartate + L-glutamine + ATP + H2O = L-asparagine + L-glutamate + AMP + diphosphate + H(+)</text>
        <dbReference type="Rhea" id="RHEA:12228"/>
        <dbReference type="ChEBI" id="CHEBI:15377"/>
        <dbReference type="ChEBI" id="CHEBI:15378"/>
        <dbReference type="ChEBI" id="CHEBI:29985"/>
        <dbReference type="ChEBI" id="CHEBI:29991"/>
        <dbReference type="ChEBI" id="CHEBI:30616"/>
        <dbReference type="ChEBI" id="CHEBI:33019"/>
        <dbReference type="ChEBI" id="CHEBI:58048"/>
        <dbReference type="ChEBI" id="CHEBI:58359"/>
        <dbReference type="ChEBI" id="CHEBI:456215"/>
        <dbReference type="EC" id="6.3.5.4"/>
    </reaction>
</comment>
<comment type="pathway">
    <text evidence="1">Amino-acid biosynthesis; L-asparagine biosynthesis; L-asparagine from L-aspartate (L-Gln route): step 1/1.</text>
</comment>
<dbReference type="InterPro" id="IPR014729">
    <property type="entry name" value="Rossmann-like_a/b/a_fold"/>
</dbReference>
<dbReference type="EC" id="6.3.5.4" evidence="2"/>
<accession>A0A7W7HIZ9</accession>
<dbReference type="EMBL" id="JACHNC010000001">
    <property type="protein sequence ID" value="MBB4751404.1"/>
    <property type="molecule type" value="Genomic_DNA"/>
</dbReference>
<evidence type="ECO:0000313" key="9">
    <source>
        <dbReference type="Proteomes" id="UP000631312"/>
    </source>
</evidence>
<evidence type="ECO:0000313" key="6">
    <source>
        <dbReference type="EMBL" id="GIE41013.1"/>
    </source>
</evidence>
<keyword evidence="9" id="KW-1185">Reference proteome</keyword>
<dbReference type="PANTHER" id="PTHR43284:SF1">
    <property type="entry name" value="ASPARAGINE SYNTHETASE"/>
    <property type="match status" value="1"/>
</dbReference>
<evidence type="ECO:0000256" key="2">
    <source>
        <dbReference type="ARBA" id="ARBA00012737"/>
    </source>
</evidence>
<keyword evidence="3" id="KW-0061">Asparagine biosynthesis</keyword>